<sequence length="293" mass="33819">MKDEVKRLKPLPEVLRRLFSLSGNLCCFPGCGQSMIDPSGNFVGQVCHIEAANTGGERFNDKMSNEDRRSFDNLMLLCYPHHIETNDTVKYDVLSLKKMKEEHEKIFSDDLIANKILLSLKDYTIDSSFKKVSNLKNLYKTVFPENYKMAEDEMNDAVNAFNSSIAKYLSLTPYSRKVFACGIARSNHPYSLYRIDNDSLYVDVTEVCRAFGRETDDSDIHNSFNEIIAKNLMLISEVNIHVDYEVDRLVYTNCLDHNDYDLNIWLLLKNYCKESQIDIRNYLSDLNFSGLDD</sequence>
<proteinExistence type="predicted"/>
<organism evidence="1 2">
    <name type="scientific">Citrobacter pasteurii</name>
    <dbReference type="NCBI Taxonomy" id="1563222"/>
    <lineage>
        <taxon>Bacteria</taxon>
        <taxon>Pseudomonadati</taxon>
        <taxon>Pseudomonadota</taxon>
        <taxon>Gammaproteobacteria</taxon>
        <taxon>Enterobacterales</taxon>
        <taxon>Enterobacteriaceae</taxon>
        <taxon>Citrobacter</taxon>
    </lineage>
</organism>
<evidence type="ECO:0000313" key="2">
    <source>
        <dbReference type="Proteomes" id="UP000683579"/>
    </source>
</evidence>
<geneLocation type="plasmid" evidence="1 2">
    <name>unnamed2</name>
</geneLocation>
<protein>
    <recommendedName>
        <fullName evidence="3">HNH endonuclease</fullName>
    </recommendedName>
</protein>
<evidence type="ECO:0008006" key="3">
    <source>
        <dbReference type="Google" id="ProtNLM"/>
    </source>
</evidence>
<gene>
    <name evidence="1" type="ORF">I6L54_24005</name>
</gene>
<keyword evidence="2" id="KW-1185">Reference proteome</keyword>
<accession>A0ABX8KFK5</accession>
<dbReference type="Proteomes" id="UP000683579">
    <property type="component" value="Plasmid unnamed2"/>
</dbReference>
<dbReference type="EMBL" id="CP077263">
    <property type="protein sequence ID" value="QXA47287.1"/>
    <property type="molecule type" value="Genomic_DNA"/>
</dbReference>
<evidence type="ECO:0000313" key="1">
    <source>
        <dbReference type="EMBL" id="QXA47287.1"/>
    </source>
</evidence>
<name>A0ABX8KFK5_9ENTR</name>
<dbReference type="RefSeq" id="WP_137378362.1">
    <property type="nucleotide sequence ID" value="NZ_CDHL01000025.1"/>
</dbReference>
<keyword evidence="1" id="KW-0614">Plasmid</keyword>
<reference evidence="1 2" key="1">
    <citation type="submission" date="2021-06" db="EMBL/GenBank/DDBJ databases">
        <title>FDA dAtabase for Regulatory Grade micrObial Sequences (FDA-ARGOS): Supporting development and validation of Infectious Disease Dx tests.</title>
        <authorList>
            <person name="Sproer C."/>
            <person name="Gronow S."/>
            <person name="Severitt S."/>
            <person name="Schroder I."/>
            <person name="Tallon L."/>
            <person name="Sadzewicz L."/>
            <person name="Zhao X."/>
            <person name="Boylan J."/>
            <person name="Ott S."/>
            <person name="Bowen H."/>
            <person name="Vavikolanu K."/>
            <person name="Mehta A."/>
            <person name="Aluvathingal J."/>
            <person name="Nadendla S."/>
            <person name="Lowell S."/>
            <person name="Myers T."/>
            <person name="Yan Y."/>
        </authorList>
    </citation>
    <scope>NUCLEOTIDE SEQUENCE [LARGE SCALE GENOMIC DNA]</scope>
    <source>
        <strain evidence="1 2">FDAARGOS 1424</strain>
        <plasmid evidence="1 2">unnamed2</plasmid>
    </source>
</reference>